<dbReference type="GO" id="GO:0005769">
    <property type="term" value="C:early endosome"/>
    <property type="evidence" value="ECO:0007669"/>
    <property type="project" value="TreeGrafter"/>
</dbReference>
<evidence type="ECO:0000313" key="10">
    <source>
        <dbReference type="Proteomes" id="UP000314294"/>
    </source>
</evidence>
<dbReference type="PROSITE" id="PS50195">
    <property type="entry name" value="PX"/>
    <property type="match status" value="1"/>
</dbReference>
<feature type="compositionally biased region" description="Low complexity" evidence="6">
    <location>
        <begin position="931"/>
        <end position="942"/>
    </location>
</feature>
<feature type="domain" description="Protein kinase" evidence="7">
    <location>
        <begin position="1042"/>
        <end position="1396"/>
    </location>
</feature>
<dbReference type="GO" id="GO:0016715">
    <property type="term" value="F:oxidoreductase activity, acting on paired donors, with incorporation or reduction of molecular oxygen, reduced ascorbate as one donor, and incorporation of one atom of oxygen"/>
    <property type="evidence" value="ECO:0007669"/>
    <property type="project" value="InterPro"/>
</dbReference>
<organism evidence="9 10">
    <name type="scientific">Liparis tanakae</name>
    <name type="common">Tanaka's snailfish</name>
    <dbReference type="NCBI Taxonomy" id="230148"/>
    <lineage>
        <taxon>Eukaryota</taxon>
        <taxon>Metazoa</taxon>
        <taxon>Chordata</taxon>
        <taxon>Craniata</taxon>
        <taxon>Vertebrata</taxon>
        <taxon>Euteleostomi</taxon>
        <taxon>Actinopterygii</taxon>
        <taxon>Neopterygii</taxon>
        <taxon>Teleostei</taxon>
        <taxon>Neoteleostei</taxon>
        <taxon>Acanthomorphata</taxon>
        <taxon>Eupercaria</taxon>
        <taxon>Perciformes</taxon>
        <taxon>Cottioidei</taxon>
        <taxon>Cottales</taxon>
        <taxon>Liparidae</taxon>
        <taxon>Liparis</taxon>
    </lineage>
</organism>
<dbReference type="SUPFAM" id="SSF56112">
    <property type="entry name" value="Protein kinase-like (PK-like)"/>
    <property type="match status" value="1"/>
</dbReference>
<dbReference type="InterPro" id="IPR036181">
    <property type="entry name" value="MIT_dom_sf"/>
</dbReference>
<comment type="cofactor">
    <cofactor evidence="1">
        <name>Cu(2+)</name>
        <dbReference type="ChEBI" id="CHEBI:29036"/>
    </cofactor>
</comment>
<dbReference type="SUPFAM" id="SSF64268">
    <property type="entry name" value="PX domain"/>
    <property type="match status" value="1"/>
</dbReference>
<dbReference type="InterPro" id="IPR008977">
    <property type="entry name" value="PHM/PNGase_F_dom_sf"/>
</dbReference>
<evidence type="ECO:0000256" key="3">
    <source>
        <dbReference type="ARBA" id="ARBA00023008"/>
    </source>
</evidence>
<dbReference type="PROSITE" id="PS50011">
    <property type="entry name" value="PROTEIN_KINASE_DOM"/>
    <property type="match status" value="1"/>
</dbReference>
<dbReference type="InterPro" id="IPR051866">
    <property type="entry name" value="Intracell_Sig-Traffick_Protein"/>
</dbReference>
<comment type="similarity">
    <text evidence="2">Belongs to the copper type II ascorbate-dependent monooxygenase family.</text>
</comment>
<dbReference type="Pfam" id="PF03712">
    <property type="entry name" value="Cu2_monoox_C"/>
    <property type="match status" value="1"/>
</dbReference>
<evidence type="ECO:0000256" key="2">
    <source>
        <dbReference type="ARBA" id="ARBA00010676"/>
    </source>
</evidence>
<evidence type="ECO:0000256" key="6">
    <source>
        <dbReference type="SAM" id="MobiDB-lite"/>
    </source>
</evidence>
<keyword evidence="10" id="KW-1185">Reference proteome</keyword>
<dbReference type="EMBL" id="SRLO01000110">
    <property type="protein sequence ID" value="TNN74861.1"/>
    <property type="molecule type" value="Genomic_DNA"/>
</dbReference>
<dbReference type="Pfam" id="PF00069">
    <property type="entry name" value="Pkinase"/>
    <property type="match status" value="1"/>
</dbReference>
<dbReference type="Pfam" id="PF01082">
    <property type="entry name" value="Cu2_monooxygen"/>
    <property type="match status" value="1"/>
</dbReference>
<dbReference type="SMART" id="SM00220">
    <property type="entry name" value="S_TKc"/>
    <property type="match status" value="1"/>
</dbReference>
<dbReference type="Pfam" id="PF04212">
    <property type="entry name" value="MIT"/>
    <property type="match status" value="1"/>
</dbReference>
<feature type="region of interest" description="Disordered" evidence="6">
    <location>
        <begin position="858"/>
        <end position="988"/>
    </location>
</feature>
<dbReference type="InterPro" id="IPR014784">
    <property type="entry name" value="Cu2_ascorb_mOase-like_C"/>
</dbReference>
<dbReference type="SUPFAM" id="SSF49742">
    <property type="entry name" value="PHM/PNGase F"/>
    <property type="match status" value="2"/>
</dbReference>
<dbReference type="SMART" id="SM00745">
    <property type="entry name" value="MIT"/>
    <property type="match status" value="1"/>
</dbReference>
<feature type="region of interest" description="Disordered" evidence="6">
    <location>
        <begin position="770"/>
        <end position="839"/>
    </location>
</feature>
<evidence type="ECO:0000313" key="9">
    <source>
        <dbReference type="EMBL" id="TNN74861.1"/>
    </source>
</evidence>
<evidence type="ECO:0000256" key="5">
    <source>
        <dbReference type="ARBA" id="ARBA00023180"/>
    </source>
</evidence>
<feature type="region of interest" description="Disordered" evidence="6">
    <location>
        <begin position="485"/>
        <end position="561"/>
    </location>
</feature>
<evidence type="ECO:0000256" key="4">
    <source>
        <dbReference type="ARBA" id="ARBA00023157"/>
    </source>
</evidence>
<dbReference type="Gene3D" id="2.60.120.230">
    <property type="match status" value="1"/>
</dbReference>
<proteinExistence type="inferred from homology"/>
<dbReference type="PANTHER" id="PTHR15508">
    <property type="entry name" value="RIBOSOMAL PROTEIN S6 KINASE"/>
    <property type="match status" value="1"/>
</dbReference>
<dbReference type="InterPro" id="IPR011009">
    <property type="entry name" value="Kinase-like_dom_sf"/>
</dbReference>
<dbReference type="FunFam" id="1.20.58.80:FF:000005">
    <property type="entry name" value="ribosomal protein S6 kinase delta-1 isoform X1"/>
    <property type="match status" value="1"/>
</dbReference>
<name>A0A4Z2IAS6_9TELE</name>
<keyword evidence="5" id="KW-0325">Glycoprotein</keyword>
<dbReference type="InterPro" id="IPR036939">
    <property type="entry name" value="Cu2_ascorb_mOase_N_sf"/>
</dbReference>
<gene>
    <name evidence="9" type="primary">RPS6KC1</name>
    <name evidence="9" type="ORF">EYF80_014961</name>
</gene>
<feature type="compositionally biased region" description="Polar residues" evidence="6">
    <location>
        <begin position="491"/>
        <end position="509"/>
    </location>
</feature>
<feature type="compositionally biased region" description="Basic and acidic residues" evidence="6">
    <location>
        <begin position="943"/>
        <end position="961"/>
    </location>
</feature>
<dbReference type="CDD" id="cd02677">
    <property type="entry name" value="MIT_SNX15"/>
    <property type="match status" value="1"/>
</dbReference>
<keyword evidence="9" id="KW-0418">Kinase</keyword>
<feature type="compositionally biased region" description="Basic and acidic residues" evidence="6">
    <location>
        <begin position="906"/>
        <end position="928"/>
    </location>
</feature>
<accession>A0A4Z2IAS6</accession>
<dbReference type="OrthoDB" id="1278353at2759"/>
<dbReference type="InterPro" id="IPR024548">
    <property type="entry name" value="Cu2_monoox_C"/>
</dbReference>
<dbReference type="Gene3D" id="1.10.510.10">
    <property type="entry name" value="Transferase(Phosphotransferase) domain 1"/>
    <property type="match status" value="1"/>
</dbReference>
<dbReference type="GO" id="GO:0005507">
    <property type="term" value="F:copper ion binding"/>
    <property type="evidence" value="ECO:0007669"/>
    <property type="project" value="InterPro"/>
</dbReference>
<dbReference type="Proteomes" id="UP000314294">
    <property type="component" value="Unassembled WGS sequence"/>
</dbReference>
<comment type="caution">
    <text evidence="9">The sequence shown here is derived from an EMBL/GenBank/DDBJ whole genome shotgun (WGS) entry which is preliminary data.</text>
</comment>
<reference evidence="9 10" key="1">
    <citation type="submission" date="2019-03" db="EMBL/GenBank/DDBJ databases">
        <title>First draft genome of Liparis tanakae, snailfish: a comprehensive survey of snailfish specific genes.</title>
        <authorList>
            <person name="Kim W."/>
            <person name="Song I."/>
            <person name="Jeong J.-H."/>
            <person name="Kim D."/>
            <person name="Kim S."/>
            <person name="Ryu S."/>
            <person name="Song J.Y."/>
            <person name="Lee S.K."/>
        </authorList>
    </citation>
    <scope>NUCLEOTIDE SEQUENCE [LARGE SCALE GENOMIC DNA]</scope>
    <source>
        <tissue evidence="9">Muscle</tissue>
    </source>
</reference>
<dbReference type="Gene3D" id="3.30.1520.10">
    <property type="entry name" value="Phox-like domain"/>
    <property type="match status" value="1"/>
</dbReference>
<dbReference type="PANTHER" id="PTHR15508:SF2">
    <property type="entry name" value="RIBOSOMAL PROTEIN S6 KINASE DELTA-1"/>
    <property type="match status" value="1"/>
</dbReference>
<dbReference type="GO" id="GO:0005524">
    <property type="term" value="F:ATP binding"/>
    <property type="evidence" value="ECO:0007669"/>
    <property type="project" value="InterPro"/>
</dbReference>
<dbReference type="GO" id="GO:0035091">
    <property type="term" value="F:phosphatidylinositol binding"/>
    <property type="evidence" value="ECO:0007669"/>
    <property type="project" value="InterPro"/>
</dbReference>
<feature type="compositionally biased region" description="Low complexity" evidence="6">
    <location>
        <begin position="882"/>
        <end position="893"/>
    </location>
</feature>
<dbReference type="InterPro" id="IPR036871">
    <property type="entry name" value="PX_dom_sf"/>
</dbReference>
<feature type="compositionally biased region" description="Low complexity" evidence="6">
    <location>
        <begin position="786"/>
        <end position="802"/>
    </location>
</feature>
<feature type="region of interest" description="Disordered" evidence="6">
    <location>
        <begin position="1087"/>
        <end position="1111"/>
    </location>
</feature>
<feature type="compositionally biased region" description="Acidic residues" evidence="6">
    <location>
        <begin position="860"/>
        <end position="871"/>
    </location>
</feature>
<dbReference type="FunFam" id="3.30.1520.10:FF:000017">
    <property type="entry name" value="ribosomal protein S6 kinase delta-1 isoform X1"/>
    <property type="match status" value="1"/>
</dbReference>
<dbReference type="Pfam" id="PF00787">
    <property type="entry name" value="PX"/>
    <property type="match status" value="1"/>
</dbReference>
<keyword evidence="4" id="KW-1015">Disulfide bond</keyword>
<dbReference type="GO" id="GO:0004672">
    <property type="term" value="F:protein kinase activity"/>
    <property type="evidence" value="ECO:0007669"/>
    <property type="project" value="InterPro"/>
</dbReference>
<feature type="domain" description="PX" evidence="8">
    <location>
        <begin position="314"/>
        <end position="438"/>
    </location>
</feature>
<evidence type="ECO:0000259" key="8">
    <source>
        <dbReference type="PROSITE" id="PS50195"/>
    </source>
</evidence>
<keyword evidence="9" id="KW-0808">Transferase</keyword>
<evidence type="ECO:0000259" key="7">
    <source>
        <dbReference type="PROSITE" id="PS50011"/>
    </source>
</evidence>
<keyword evidence="3" id="KW-0186">Copper</keyword>
<evidence type="ECO:0000256" key="1">
    <source>
        <dbReference type="ARBA" id="ARBA00001973"/>
    </source>
</evidence>
<dbReference type="FunFam" id="2.60.120.230:FF:000001">
    <property type="entry name" value="Monooxygenase, DBH-like 1"/>
    <property type="match status" value="1"/>
</dbReference>
<dbReference type="Gene3D" id="1.20.58.80">
    <property type="entry name" value="Phosphotransferase system, lactose/cellobiose-type IIA subunit"/>
    <property type="match status" value="1"/>
</dbReference>
<dbReference type="SMART" id="SM00312">
    <property type="entry name" value="PX"/>
    <property type="match status" value="1"/>
</dbReference>
<dbReference type="Gene3D" id="2.60.120.310">
    <property type="entry name" value="Copper type II, ascorbate-dependent monooxygenase, N-terminal domain"/>
    <property type="match status" value="1"/>
</dbReference>
<dbReference type="InterPro" id="IPR001683">
    <property type="entry name" value="PX_dom"/>
</dbReference>
<dbReference type="InterPro" id="IPR000719">
    <property type="entry name" value="Prot_kinase_dom"/>
</dbReference>
<protein>
    <submittedName>
        <fullName evidence="9">Ribosomal protein S6 kinase delta-1</fullName>
    </submittedName>
</protein>
<dbReference type="InterPro" id="IPR007330">
    <property type="entry name" value="MIT_dom"/>
</dbReference>
<dbReference type="InterPro" id="IPR000323">
    <property type="entry name" value="Cu2_ascorb_mOase_N"/>
</dbReference>
<dbReference type="SUPFAM" id="SSF116846">
    <property type="entry name" value="MIT domain"/>
    <property type="match status" value="1"/>
</dbReference>
<sequence>MIYAYGLTDVISYHRARRGAKEVNLLNYMPRTTVTNLNYLSATVDNITIPHNTYYHCKIEPVVEHPDLVHHMLLYRCPSFVKDPYDKPCYMGHAGDACFKVVAAWAVGGGVFELPEDMGIPVGGADSDTFYRLEIHYNNPNNEGGMTDSSGLRLHYTVQPRKYDVGILTTGVLPHAYLDYDIPPKATQFHTYGFLNPVPELQVFAVLLHTHLAGRKVRVGHYRNGELIDFLALNDKYNFELQQSVSLGSIKTIKQGDEIAVECTYSTTNRTNVTKMGLATTDEMCLAFLYYYPAIKITACVSHPNTRMISQRDRGELARFYTVTDPKKHLRGYTVYKVTARIISRKIPEDVQEITVWKRYSDFRKLHQNLWQLHKNVCSQSELFPPFAKAKVFGRFDDSVVEERRQCSEDLLQFSANIPALYSSQHIQDFFKGGEVHDGSELIGPAESFSDFLADSLSDCSSDGPSSDSDLTSLAVDTDSLAELDDGMASGRTSPNQPQGGATNISISCSPRLPSLHDHRTPSPAPVPSSAPNPEVSRPGRTPLFSGSLKKAIGGKPKDGKSDYLDRTSELICLAVQKEKERDFQAAFSCYRSGVDLLLQGVQGEPSPTRREAVKKKTAEYLMRAEQISSQHLRSNMGQGSTQTVALGAHCCPSSSRGGQQSPSEELRAYRVLGVIDKVLLVMDKRTQETFILKGLRKSSDCGRTKRTIMPHAVPHMVQLKKFVVSEDTVFLLLQYAEGGKLWSHIGKYLRNSSPDESFDIPYIQKSHTAAVHSPQPAAPQLDVDSAGSGSGPVSCSPSVSALQNKREKATASPRKSVLPPKLGERIGAQSDSGAASEEECTNSYLTLCNEYEQDKVEPDALEEEAEEQSEQEMPSLEVPVATTTASSDSLSSPVGSQELGFFPESYDKSSHALDNERYRGEGQDHGDMFSPSLSPAGPLSLDRSKHTPMEFFRIDSKDSASEATCLDSGEQRPSHKPLSLFSASDQGSEAIEDLPELAQEVKGHSSELWGLDCSDNGSNESVPVISFKEAVVEDEGHPPDLLVNLPVMGGTVDSSQEELDTSGVCLGLEATASPKKFIQPDVLQLHRQPEEEEEEEEEQPLKQELSSLRDTSVASSSPFNSLWDDCSSAFGSDTSDNMVVHSICQNNHLDLSVTDLLNGKLEARTRVNTDLAPDRSGKSTDSIAATNGPEACSLVESVFGLDGESSRVLGNTGSCKFDKEVSRLFAELDELSLAASQVRIPEEFIRCCAVGMVTALDSLHQEGIFCRDLNPNNILLDHQGHVQLTYFCSWNDVEESCDKEAIANMYCAPEVGGIGEETAACDWWSLGAVLYEMLTGMSLLGCHPAGIGRHTALSIPESVSKEARSLLEQLLQYNPVERLGAGVGGVDDIKSHPFFARVDWPK</sequence>